<accession>I1BUH8</accession>
<dbReference type="InParanoid" id="I1BUH8"/>
<sequence length="429" mass="49496">MNTINAKYRELTNINFGKDISSVIIELESTKPKSATPTKILSRLEDKVLEELNQNSGEAEFDIDNFKDIWSRRIALLRKEHNLNDFKMQISKKLWSKIIKNKTTISATEKTVEMTSTTRRSSRSSTSSLSYLRLLDVDDRAEFDKIFNNINNKWVLKSGRNVEDLMYEKIKGFKYEHLGHSFVLDVTDDIWRNVFKKEEIEEIEEVTDSNEFYNELPKRLVELLEKLNGKKTFQEVYLEFKDVKVDRYEDPELYWVKTSVLDASGSTASSEAKNKKRKIDGEALPRQKAGDAYDLVFKHFSSEIGCVEVGLKDKGPNGTKEMQEKGMKTPKMMKAFCCRMLEQYPTAEPNKIKTAGLIINGWHEHYIKNKYSIQTPSLLPPVLSLVYNCAQIMKGTGHYLETIGSKVTLGKPKSRPYFPPCYVVCNKQR</sequence>
<dbReference type="GeneID" id="93611534"/>
<name>I1BUH8_RHIO9</name>
<organism evidence="1 2">
    <name type="scientific">Rhizopus delemar (strain RA 99-880 / ATCC MYA-4621 / FGSC 9543 / NRRL 43880)</name>
    <name type="common">Mucormycosis agent</name>
    <name type="synonym">Rhizopus arrhizus var. delemar</name>
    <dbReference type="NCBI Taxonomy" id="246409"/>
    <lineage>
        <taxon>Eukaryota</taxon>
        <taxon>Fungi</taxon>
        <taxon>Fungi incertae sedis</taxon>
        <taxon>Mucoromycota</taxon>
        <taxon>Mucoromycotina</taxon>
        <taxon>Mucoromycetes</taxon>
        <taxon>Mucorales</taxon>
        <taxon>Mucorineae</taxon>
        <taxon>Rhizopodaceae</taxon>
        <taxon>Rhizopus</taxon>
    </lineage>
</organism>
<dbReference type="OrthoDB" id="2271149at2759"/>
<gene>
    <name evidence="1" type="ORF">RO3G_04563</name>
</gene>
<dbReference type="VEuPathDB" id="FungiDB:RO3G_04563"/>
<evidence type="ECO:0000313" key="2">
    <source>
        <dbReference type="Proteomes" id="UP000009138"/>
    </source>
</evidence>
<dbReference type="EMBL" id="CH476734">
    <property type="protein sequence ID" value="EIE79858.1"/>
    <property type="molecule type" value="Genomic_DNA"/>
</dbReference>
<dbReference type="RefSeq" id="XP_067515254.1">
    <property type="nucleotide sequence ID" value="XM_067659153.1"/>
</dbReference>
<protein>
    <submittedName>
        <fullName evidence="1">Uncharacterized protein</fullName>
    </submittedName>
</protein>
<keyword evidence="2" id="KW-1185">Reference proteome</keyword>
<reference evidence="1 2" key="1">
    <citation type="journal article" date="2009" name="PLoS Genet.">
        <title>Genomic analysis of the basal lineage fungus Rhizopus oryzae reveals a whole-genome duplication.</title>
        <authorList>
            <person name="Ma L.-J."/>
            <person name="Ibrahim A.S."/>
            <person name="Skory C."/>
            <person name="Grabherr M.G."/>
            <person name="Burger G."/>
            <person name="Butler M."/>
            <person name="Elias M."/>
            <person name="Idnurm A."/>
            <person name="Lang B.F."/>
            <person name="Sone T."/>
            <person name="Abe A."/>
            <person name="Calvo S.E."/>
            <person name="Corrochano L.M."/>
            <person name="Engels R."/>
            <person name="Fu J."/>
            <person name="Hansberg W."/>
            <person name="Kim J.-M."/>
            <person name="Kodira C.D."/>
            <person name="Koehrsen M.J."/>
            <person name="Liu B."/>
            <person name="Miranda-Saavedra D."/>
            <person name="O'Leary S."/>
            <person name="Ortiz-Castellanos L."/>
            <person name="Poulter R."/>
            <person name="Rodriguez-Romero J."/>
            <person name="Ruiz-Herrera J."/>
            <person name="Shen Y.-Q."/>
            <person name="Zeng Q."/>
            <person name="Galagan J."/>
            <person name="Birren B.W."/>
            <person name="Cuomo C.A."/>
            <person name="Wickes B.L."/>
        </authorList>
    </citation>
    <scope>NUCLEOTIDE SEQUENCE [LARGE SCALE GENOMIC DNA]</scope>
    <source>
        <strain evidence="2">RA 99-880 / ATCC MYA-4621 / FGSC 9543 / NRRL 43880</strain>
    </source>
</reference>
<evidence type="ECO:0000313" key="1">
    <source>
        <dbReference type="EMBL" id="EIE79858.1"/>
    </source>
</evidence>
<dbReference type="AlphaFoldDB" id="I1BUH8"/>
<dbReference type="Proteomes" id="UP000009138">
    <property type="component" value="Unassembled WGS sequence"/>
</dbReference>
<proteinExistence type="predicted"/>